<dbReference type="Pfam" id="PF00814">
    <property type="entry name" value="TsaD"/>
    <property type="match status" value="1"/>
</dbReference>
<feature type="domain" description="Gcp-like" evidence="2">
    <location>
        <begin position="31"/>
        <end position="233"/>
    </location>
</feature>
<dbReference type="GO" id="GO:0016740">
    <property type="term" value="F:transferase activity"/>
    <property type="evidence" value="ECO:0007669"/>
    <property type="project" value="UniProtKB-KW"/>
</dbReference>
<accession>A0A5A5TJU8</accession>
<dbReference type="EMBL" id="BIXY01000103">
    <property type="protein sequence ID" value="GCF11303.1"/>
    <property type="molecule type" value="Genomic_DNA"/>
</dbReference>
<evidence type="ECO:0000313" key="4">
    <source>
        <dbReference type="Proteomes" id="UP000322530"/>
    </source>
</evidence>
<dbReference type="Gene3D" id="3.30.420.40">
    <property type="match status" value="2"/>
</dbReference>
<evidence type="ECO:0000259" key="2">
    <source>
        <dbReference type="Pfam" id="PF00814"/>
    </source>
</evidence>
<dbReference type="InterPro" id="IPR043129">
    <property type="entry name" value="ATPase_NBD"/>
</dbReference>
<keyword evidence="3" id="KW-0808">Transferase</keyword>
<dbReference type="CDD" id="cd24032">
    <property type="entry name" value="ASKHA_NBD_TsaB"/>
    <property type="match status" value="1"/>
</dbReference>
<gene>
    <name evidence="3" type="ORF">KDI_48670</name>
</gene>
<dbReference type="InterPro" id="IPR022496">
    <property type="entry name" value="T6A_TsaB"/>
</dbReference>
<dbReference type="AlphaFoldDB" id="A0A5A5TJU8"/>
<evidence type="ECO:0000256" key="1">
    <source>
        <dbReference type="SAM" id="MobiDB-lite"/>
    </source>
</evidence>
<keyword evidence="4" id="KW-1185">Reference proteome</keyword>
<dbReference type="SUPFAM" id="SSF53067">
    <property type="entry name" value="Actin-like ATPase domain"/>
    <property type="match status" value="1"/>
</dbReference>
<feature type="region of interest" description="Disordered" evidence="1">
    <location>
        <begin position="255"/>
        <end position="284"/>
    </location>
</feature>
<feature type="compositionally biased region" description="Basic and acidic residues" evidence="1">
    <location>
        <begin position="268"/>
        <end position="284"/>
    </location>
</feature>
<evidence type="ECO:0000313" key="3">
    <source>
        <dbReference type="EMBL" id="GCF11303.1"/>
    </source>
</evidence>
<organism evidence="3 4">
    <name type="scientific">Dictyobacter arantiisoli</name>
    <dbReference type="NCBI Taxonomy" id="2014874"/>
    <lineage>
        <taxon>Bacteria</taxon>
        <taxon>Bacillati</taxon>
        <taxon>Chloroflexota</taxon>
        <taxon>Ktedonobacteria</taxon>
        <taxon>Ktedonobacterales</taxon>
        <taxon>Dictyobacteraceae</taxon>
        <taxon>Dictyobacter</taxon>
    </lineage>
</organism>
<protein>
    <submittedName>
        <fullName evidence="3">tRNA (Adenosine(37)-N6)-threonylcarbamoyltransferase complex dimerization subunit type 1 TsaB</fullName>
    </submittedName>
</protein>
<dbReference type="NCBIfam" id="TIGR03725">
    <property type="entry name" value="T6A_YeaZ"/>
    <property type="match status" value="1"/>
</dbReference>
<proteinExistence type="predicted"/>
<dbReference type="PANTHER" id="PTHR11735">
    <property type="entry name" value="TRNA N6-ADENOSINE THREONYLCARBAMOYLTRANSFERASE"/>
    <property type="match status" value="1"/>
</dbReference>
<dbReference type="GO" id="GO:0002949">
    <property type="term" value="P:tRNA threonylcarbamoyladenosine modification"/>
    <property type="evidence" value="ECO:0007669"/>
    <property type="project" value="InterPro"/>
</dbReference>
<comment type="caution">
    <text evidence="3">The sequence shown here is derived from an EMBL/GenBank/DDBJ whole genome shotgun (WGS) entry which is preliminary data.</text>
</comment>
<reference evidence="3 4" key="1">
    <citation type="submission" date="2019-01" db="EMBL/GenBank/DDBJ databases">
        <title>Draft genome sequence of Dictyobacter sp. Uno17.</title>
        <authorList>
            <person name="Wang C.M."/>
            <person name="Zheng Y."/>
            <person name="Sakai Y."/>
            <person name="Abe K."/>
            <person name="Yokota A."/>
            <person name="Yabe S."/>
        </authorList>
    </citation>
    <scope>NUCLEOTIDE SEQUENCE [LARGE SCALE GENOMIC DNA]</scope>
    <source>
        <strain evidence="3 4">Uno17</strain>
    </source>
</reference>
<dbReference type="Proteomes" id="UP000322530">
    <property type="component" value="Unassembled WGS sequence"/>
</dbReference>
<sequence>MLLLALDTSTRSASVALCSENELLSEYTWYAENNHSVDLLDRIQRITVERQISLQQLDAVAVTTGPGSFNALRVALTAAKSLAFAIEKPLFGVTTLDLIAAEQQQWNGVICSVLEAGRSELYAAFYRCIPVRQSSIVSYELRQLSDYMLCPPAQLASYLNKHRQTWNVDRFNPVLFCGEMKSLSWQALQQGITVSPVDKASGMELALLRDGLASTRHAATLAQLAFQRLQHGKADDPLLLEPLYLRRPSITKSTRKQALFASDSQRPTGHDDMTEEREQGALRR</sequence>
<dbReference type="RefSeq" id="WP_172632413.1">
    <property type="nucleotide sequence ID" value="NZ_BIXY01000103.1"/>
</dbReference>
<name>A0A5A5TJU8_9CHLR</name>
<dbReference type="GO" id="GO:0005829">
    <property type="term" value="C:cytosol"/>
    <property type="evidence" value="ECO:0007669"/>
    <property type="project" value="TreeGrafter"/>
</dbReference>
<dbReference type="InterPro" id="IPR000905">
    <property type="entry name" value="Gcp-like_dom"/>
</dbReference>
<dbReference type="PANTHER" id="PTHR11735:SF11">
    <property type="entry name" value="TRNA THREONYLCARBAMOYLADENOSINE BIOSYNTHESIS PROTEIN TSAB"/>
    <property type="match status" value="1"/>
</dbReference>